<dbReference type="Pfam" id="PF04978">
    <property type="entry name" value="MST"/>
    <property type="match status" value="1"/>
</dbReference>
<proteinExistence type="predicted"/>
<dbReference type="InterPro" id="IPR034660">
    <property type="entry name" value="DinB/YfiT-like"/>
</dbReference>
<dbReference type="EMBL" id="BAFE01000064">
    <property type="protein sequence ID" value="GAB48948.1"/>
    <property type="molecule type" value="Genomic_DNA"/>
</dbReference>
<dbReference type="NCBIfam" id="NF047843">
    <property type="entry name" value="MST_Rv0443"/>
    <property type="match status" value="1"/>
</dbReference>
<dbReference type="Proteomes" id="UP000004367">
    <property type="component" value="Unassembled WGS sequence"/>
</dbReference>
<sequence length="185" mass="19588">MSTPHLRTYAGHMNIRELLTDAASRPASAAEPVLDGLSDEAAHRMPADRGNTIAWLLWHAARQMDVQTVALSGGKSVWTSGGWAQRLGVDRGEDEFGFGDSPEDVAALHVDDVAALGAHLQACTDALTAYIGTLSEDDLGEVIDDSYDPPVTRGARIVSIIDDAAVHVGQAAYARGLVDGWRAAV</sequence>
<keyword evidence="2" id="KW-1185">Reference proteome</keyword>
<dbReference type="InterPro" id="IPR007061">
    <property type="entry name" value="MST-like"/>
</dbReference>
<evidence type="ECO:0000313" key="1">
    <source>
        <dbReference type="EMBL" id="GAB48948.1"/>
    </source>
</evidence>
<reference evidence="1 2" key="1">
    <citation type="submission" date="2012-02" db="EMBL/GenBank/DDBJ databases">
        <title>Whole genome shotgun sequence of Mobilicoccus pelagius NBRC 104925.</title>
        <authorList>
            <person name="Yoshida Y."/>
            <person name="Hosoyama A."/>
            <person name="Tsuchikane K."/>
            <person name="Katsumata H."/>
            <person name="Yamazaki S."/>
            <person name="Fujita N."/>
        </authorList>
    </citation>
    <scope>NUCLEOTIDE SEQUENCE [LARGE SCALE GENOMIC DNA]</scope>
    <source>
        <strain evidence="1 2">NBRC 104925</strain>
    </source>
</reference>
<comment type="caution">
    <text evidence="1">The sequence shown here is derived from an EMBL/GenBank/DDBJ whole genome shotgun (WGS) entry which is preliminary data.</text>
</comment>
<organism evidence="1 2">
    <name type="scientific">Mobilicoccus pelagius NBRC 104925</name>
    <dbReference type="NCBI Taxonomy" id="1089455"/>
    <lineage>
        <taxon>Bacteria</taxon>
        <taxon>Bacillati</taxon>
        <taxon>Actinomycetota</taxon>
        <taxon>Actinomycetes</taxon>
        <taxon>Micrococcales</taxon>
        <taxon>Dermatophilaceae</taxon>
        <taxon>Mobilicoccus</taxon>
    </lineage>
</organism>
<accession>H5UT90</accession>
<dbReference type="eggNOG" id="COG2318">
    <property type="taxonomic scope" value="Bacteria"/>
</dbReference>
<name>H5UT90_9MICO</name>
<dbReference type="Gene3D" id="1.20.120.450">
    <property type="entry name" value="dinb family like domain"/>
    <property type="match status" value="1"/>
</dbReference>
<gene>
    <name evidence="1" type="ORF">MOPEL_086_00110</name>
</gene>
<evidence type="ECO:0000313" key="2">
    <source>
        <dbReference type="Proteomes" id="UP000004367"/>
    </source>
</evidence>
<dbReference type="SUPFAM" id="SSF109854">
    <property type="entry name" value="DinB/YfiT-like putative metalloenzymes"/>
    <property type="match status" value="1"/>
</dbReference>
<dbReference type="STRING" id="1089455.MOPEL_086_00110"/>
<evidence type="ECO:0008006" key="3">
    <source>
        <dbReference type="Google" id="ProtNLM"/>
    </source>
</evidence>
<dbReference type="AlphaFoldDB" id="H5UT90"/>
<protein>
    <recommendedName>
        <fullName evidence="3">DinB-like domain-containing protein</fullName>
    </recommendedName>
</protein>